<dbReference type="GO" id="GO:0005524">
    <property type="term" value="F:ATP binding"/>
    <property type="evidence" value="ECO:0007669"/>
    <property type="project" value="UniProtKB-KW"/>
</dbReference>
<dbReference type="OrthoDB" id="10258631at2759"/>
<dbReference type="InterPro" id="IPR011009">
    <property type="entry name" value="Kinase-like_dom_sf"/>
</dbReference>
<dbReference type="GO" id="GO:0005634">
    <property type="term" value="C:nucleus"/>
    <property type="evidence" value="ECO:0007669"/>
    <property type="project" value="EnsemblFungi"/>
</dbReference>
<evidence type="ECO:0000256" key="7">
    <source>
        <dbReference type="ARBA" id="ARBA00022741"/>
    </source>
</evidence>
<dbReference type="GeneID" id="19896431"/>
<dbReference type="RefSeq" id="XP_007874767.1">
    <property type="nucleotide sequence ID" value="XM_007876576.1"/>
</dbReference>
<evidence type="ECO:0000256" key="11">
    <source>
        <dbReference type="ARBA" id="ARBA00047899"/>
    </source>
</evidence>
<sequence length="382" mass="44849">MVNLDIKSIRYLSQDDFRVLTAVEMGSKNHELVPTSLISQISKLKGSNEQKCISKLARNGLISKIKNAKCLYYLIFYLKLYINFLDDGYRLTYAGYDYLALKSFSKREYIYSIGNKIGVGKESDVYVVSDKTGKQMVLKIHRLGRISFRSVKLKRDYLKNRKSASWMYMSRLAAKKEYTVMKVLYENKFPVPQPIDHARHCIIMEKIEAYPLHKIDNIVHPEKLYITLMQLIVKLANYGLIHGDFNEFNILLYENEDPIMIDFPQMISIDHFNSEEYFNRDVQCIKKYFQKKFRFESDYIPIFHKDVKRENNLDAQVKAEGFPKELAKKLNMYLKKSKYREFITNNESSSSTENIDDISSEENGENYKNDEILNTNDASQKL</sequence>
<name>M7NPD9_PNEMU</name>
<dbReference type="PANTHER" id="PTHR45852">
    <property type="entry name" value="SER/THR-PROTEIN KINASE RIO2"/>
    <property type="match status" value="1"/>
</dbReference>
<dbReference type="STRING" id="1069680.M7NPD9"/>
<dbReference type="InterPro" id="IPR000687">
    <property type="entry name" value="RIO_kinase"/>
</dbReference>
<keyword evidence="6" id="KW-0479">Metal-binding</keyword>
<keyword evidence="18" id="KW-1185">Reference proteome</keyword>
<dbReference type="FunFam" id="3.30.200.20:FF:000052">
    <property type="entry name" value="Serine/threonine-protein kinase RIO2"/>
    <property type="match status" value="1"/>
</dbReference>
<protein>
    <recommendedName>
        <fullName evidence="13">Serine/threonine-protein kinase RIO2</fullName>
        <ecNumber evidence="3">2.7.11.1</ecNumber>
    </recommendedName>
    <alternativeName>
        <fullName evidence="14">Serine/threonine-protein kinase rio2</fullName>
    </alternativeName>
</protein>
<dbReference type="SUPFAM" id="SSF46785">
    <property type="entry name" value="Winged helix' DNA-binding domain"/>
    <property type="match status" value="1"/>
</dbReference>
<keyword evidence="8" id="KW-0418">Kinase</keyword>
<dbReference type="FunFam" id="1.10.10.10:FF:000053">
    <property type="entry name" value="Serine/threonine-protein kinase RIO2"/>
    <property type="match status" value="1"/>
</dbReference>
<accession>M7NPD9</accession>
<comment type="catalytic activity">
    <reaction evidence="12">
        <text>L-seryl-[protein] + ATP = O-phospho-L-seryl-[protein] + ADP + H(+)</text>
        <dbReference type="Rhea" id="RHEA:17989"/>
        <dbReference type="Rhea" id="RHEA-COMP:9863"/>
        <dbReference type="Rhea" id="RHEA-COMP:11604"/>
        <dbReference type="ChEBI" id="CHEBI:15378"/>
        <dbReference type="ChEBI" id="CHEBI:29999"/>
        <dbReference type="ChEBI" id="CHEBI:30616"/>
        <dbReference type="ChEBI" id="CHEBI:83421"/>
        <dbReference type="ChEBI" id="CHEBI:456216"/>
        <dbReference type="EC" id="2.7.11.1"/>
    </reaction>
</comment>
<dbReference type="Pfam" id="PF01163">
    <property type="entry name" value="RIO1"/>
    <property type="match status" value="1"/>
</dbReference>
<dbReference type="Gene3D" id="3.30.200.20">
    <property type="entry name" value="Phosphorylase Kinase, domain 1"/>
    <property type="match status" value="1"/>
</dbReference>
<keyword evidence="9" id="KW-0067">ATP-binding</keyword>
<keyword evidence="4" id="KW-0723">Serine/threonine-protein kinase</keyword>
<dbReference type="GO" id="GO:0046830">
    <property type="term" value="P:positive regulation of RNA import into nucleus"/>
    <property type="evidence" value="ECO:0007669"/>
    <property type="project" value="EnsemblFungi"/>
</dbReference>
<evidence type="ECO:0000256" key="1">
    <source>
        <dbReference type="ARBA" id="ARBA00001946"/>
    </source>
</evidence>
<reference evidence="18" key="1">
    <citation type="journal article" date="2016" name="Nat. Commun.">
        <title>Genome analysis of three Pneumocystis species reveals adaptation mechanisms to life exclusively in mammalian hosts.</title>
        <authorList>
            <person name="Ma L."/>
            <person name="Chen Z."/>
            <person name="Huang D.W."/>
            <person name="Kutty G."/>
            <person name="Ishihara M."/>
            <person name="Wang H."/>
            <person name="Abouelleil A."/>
            <person name="Bishop L."/>
            <person name="Davey E."/>
            <person name="Deng R."/>
            <person name="Deng X."/>
            <person name="Fan L."/>
            <person name="Fantoni G."/>
            <person name="Fitzgerald M."/>
            <person name="Gogineni E."/>
            <person name="Goldberg J.M."/>
            <person name="Handley G."/>
            <person name="Hu X."/>
            <person name="Huber C."/>
            <person name="Jiao X."/>
            <person name="Jones K."/>
            <person name="Levin J.Z."/>
            <person name="Liu Y."/>
            <person name="Macdonald P."/>
            <person name="Melnikov A."/>
            <person name="Raley C."/>
            <person name="Sassi M."/>
            <person name="Sherman B.T."/>
            <person name="Song X."/>
            <person name="Sykes S."/>
            <person name="Tran B."/>
            <person name="Walsh L."/>
            <person name="Xia Y."/>
            <person name="Yang J."/>
            <person name="Young S."/>
            <person name="Zeng Q."/>
            <person name="Zheng X."/>
            <person name="Stephens R."/>
            <person name="Nusbaum C."/>
            <person name="Birren B.W."/>
            <person name="Azadi P."/>
            <person name="Lempicki R.A."/>
            <person name="Cuomo C.A."/>
            <person name="Kovacs J.A."/>
        </authorList>
    </citation>
    <scope>NUCLEOTIDE SEQUENCE [LARGE SCALE GENOMIC DNA]</scope>
    <source>
        <strain evidence="18">B123</strain>
    </source>
</reference>
<evidence type="ECO:0000313" key="17">
    <source>
        <dbReference type="EMBL" id="EMR08961.1"/>
    </source>
</evidence>
<dbReference type="EMBL" id="AFWA02000007">
    <property type="protein sequence ID" value="EMR08961.1"/>
    <property type="molecule type" value="Genomic_DNA"/>
</dbReference>
<dbReference type="GO" id="GO:0004674">
    <property type="term" value="F:protein serine/threonine kinase activity"/>
    <property type="evidence" value="ECO:0007669"/>
    <property type="project" value="UniProtKB-KW"/>
</dbReference>
<dbReference type="OMA" id="GYTNFRE"/>
<evidence type="ECO:0000256" key="3">
    <source>
        <dbReference type="ARBA" id="ARBA00012513"/>
    </source>
</evidence>
<feature type="domain" description="Protein kinase" evidence="16">
    <location>
        <begin position="111"/>
        <end position="382"/>
    </location>
</feature>
<evidence type="ECO:0000256" key="14">
    <source>
        <dbReference type="ARBA" id="ARBA00068837"/>
    </source>
</evidence>
<keyword evidence="10" id="KW-0460">Magnesium</keyword>
<dbReference type="Gene3D" id="1.10.10.10">
    <property type="entry name" value="Winged helix-like DNA-binding domain superfamily/Winged helix DNA-binding domain"/>
    <property type="match status" value="1"/>
</dbReference>
<dbReference type="EC" id="2.7.11.1" evidence="3"/>
<dbReference type="InterPro" id="IPR018935">
    <property type="entry name" value="RIO_kinase_CS"/>
</dbReference>
<dbReference type="Pfam" id="PF09202">
    <property type="entry name" value="Rio2_N"/>
    <property type="match status" value="1"/>
</dbReference>
<evidence type="ECO:0000256" key="6">
    <source>
        <dbReference type="ARBA" id="ARBA00022723"/>
    </source>
</evidence>
<evidence type="ECO:0000256" key="10">
    <source>
        <dbReference type="ARBA" id="ARBA00022842"/>
    </source>
</evidence>
<evidence type="ECO:0000256" key="5">
    <source>
        <dbReference type="ARBA" id="ARBA00022679"/>
    </source>
</evidence>
<dbReference type="PROSITE" id="PS01245">
    <property type="entry name" value="RIO1"/>
    <property type="match status" value="1"/>
</dbReference>
<feature type="region of interest" description="Disordered" evidence="15">
    <location>
        <begin position="345"/>
        <end position="382"/>
    </location>
</feature>
<feature type="compositionally biased region" description="Polar residues" evidence="15">
    <location>
        <begin position="372"/>
        <end position="382"/>
    </location>
</feature>
<evidence type="ECO:0000256" key="12">
    <source>
        <dbReference type="ARBA" id="ARBA00048679"/>
    </source>
</evidence>
<evidence type="ECO:0000313" key="18">
    <source>
        <dbReference type="Proteomes" id="UP000011958"/>
    </source>
</evidence>
<dbReference type="CDD" id="cd05144">
    <property type="entry name" value="RIO2_C"/>
    <property type="match status" value="1"/>
</dbReference>
<dbReference type="eggNOG" id="KOG2268">
    <property type="taxonomic scope" value="Eukaryota"/>
</dbReference>
<dbReference type="Gene3D" id="1.10.510.10">
    <property type="entry name" value="Transferase(Phosphotransferase) domain 1"/>
    <property type="match status" value="1"/>
</dbReference>
<dbReference type="SUPFAM" id="SSF56112">
    <property type="entry name" value="Protein kinase-like (PK-like)"/>
    <property type="match status" value="1"/>
</dbReference>
<comment type="caution">
    <text evidence="17">The sequence shown here is derived from an EMBL/GenBank/DDBJ whole genome shotgun (WGS) entry which is preliminary data.</text>
</comment>
<comment type="similarity">
    <text evidence="2">Belongs to the protein kinase superfamily. RIO-type Ser/Thr kinase family.</text>
</comment>
<gene>
    <name evidence="17" type="ORF">PNEG_02740</name>
</gene>
<evidence type="ECO:0000256" key="4">
    <source>
        <dbReference type="ARBA" id="ARBA00022527"/>
    </source>
</evidence>
<dbReference type="SMART" id="SM00090">
    <property type="entry name" value="RIO"/>
    <property type="match status" value="1"/>
</dbReference>
<dbReference type="PROSITE" id="PS50011">
    <property type="entry name" value="PROTEIN_KINASE_DOM"/>
    <property type="match status" value="1"/>
</dbReference>
<evidence type="ECO:0000256" key="13">
    <source>
        <dbReference type="ARBA" id="ARBA00068353"/>
    </source>
</evidence>
<feature type="compositionally biased region" description="Acidic residues" evidence="15">
    <location>
        <begin position="354"/>
        <end position="364"/>
    </location>
</feature>
<dbReference type="GO" id="GO:0046872">
    <property type="term" value="F:metal ion binding"/>
    <property type="evidence" value="ECO:0007669"/>
    <property type="project" value="UniProtKB-KW"/>
</dbReference>
<dbReference type="AlphaFoldDB" id="M7NPD9"/>
<dbReference type="InterPro" id="IPR030484">
    <property type="entry name" value="Rio2"/>
</dbReference>
<dbReference type="InterPro" id="IPR015285">
    <property type="entry name" value="RIO2_wHTH_N"/>
</dbReference>
<dbReference type="GO" id="GO:0000462">
    <property type="term" value="P:maturation of SSU-rRNA from tricistronic rRNA transcript (SSU-rRNA, 5.8S rRNA, LSU-rRNA)"/>
    <property type="evidence" value="ECO:0007669"/>
    <property type="project" value="EnsemblFungi"/>
</dbReference>
<comment type="catalytic activity">
    <reaction evidence="11">
        <text>L-threonyl-[protein] + ATP = O-phospho-L-threonyl-[protein] + ADP + H(+)</text>
        <dbReference type="Rhea" id="RHEA:46608"/>
        <dbReference type="Rhea" id="RHEA-COMP:11060"/>
        <dbReference type="Rhea" id="RHEA-COMP:11605"/>
        <dbReference type="ChEBI" id="CHEBI:15378"/>
        <dbReference type="ChEBI" id="CHEBI:30013"/>
        <dbReference type="ChEBI" id="CHEBI:30616"/>
        <dbReference type="ChEBI" id="CHEBI:61977"/>
        <dbReference type="ChEBI" id="CHEBI:456216"/>
        <dbReference type="EC" id="2.7.11.1"/>
    </reaction>
</comment>
<comment type="cofactor">
    <cofactor evidence="1">
        <name>Mg(2+)</name>
        <dbReference type="ChEBI" id="CHEBI:18420"/>
    </cofactor>
</comment>
<evidence type="ECO:0000259" key="16">
    <source>
        <dbReference type="PROSITE" id="PS50011"/>
    </source>
</evidence>
<evidence type="ECO:0000256" key="2">
    <source>
        <dbReference type="ARBA" id="ARBA00009196"/>
    </source>
</evidence>
<dbReference type="PANTHER" id="PTHR45852:SF1">
    <property type="entry name" value="SERINE_THREONINE-PROTEIN KINASE RIO2"/>
    <property type="match status" value="1"/>
</dbReference>
<dbReference type="Proteomes" id="UP000011958">
    <property type="component" value="Unassembled WGS sequence"/>
</dbReference>
<evidence type="ECO:0000256" key="9">
    <source>
        <dbReference type="ARBA" id="ARBA00022840"/>
    </source>
</evidence>
<proteinExistence type="inferred from homology"/>
<dbReference type="InterPro" id="IPR036388">
    <property type="entry name" value="WH-like_DNA-bd_sf"/>
</dbReference>
<dbReference type="VEuPathDB" id="FungiDB:PNEG_02740"/>
<keyword evidence="7" id="KW-0547">Nucleotide-binding</keyword>
<dbReference type="InterPro" id="IPR018934">
    <property type="entry name" value="RIO_dom"/>
</dbReference>
<evidence type="ECO:0000256" key="8">
    <source>
        <dbReference type="ARBA" id="ARBA00022777"/>
    </source>
</evidence>
<dbReference type="InterPro" id="IPR000719">
    <property type="entry name" value="Prot_kinase_dom"/>
</dbReference>
<keyword evidence="5" id="KW-0808">Transferase</keyword>
<organism evidence="17 18">
    <name type="scientific">Pneumocystis murina (strain B123)</name>
    <name type="common">Mouse pneumocystis pneumonia agent</name>
    <name type="synonym">Pneumocystis carinii f. sp. muris</name>
    <dbReference type="NCBI Taxonomy" id="1069680"/>
    <lineage>
        <taxon>Eukaryota</taxon>
        <taxon>Fungi</taxon>
        <taxon>Dikarya</taxon>
        <taxon>Ascomycota</taxon>
        <taxon>Taphrinomycotina</taxon>
        <taxon>Pneumocystomycetes</taxon>
        <taxon>Pneumocystaceae</taxon>
        <taxon>Pneumocystis</taxon>
    </lineage>
</organism>
<dbReference type="GO" id="GO:0005829">
    <property type="term" value="C:cytosol"/>
    <property type="evidence" value="ECO:0007669"/>
    <property type="project" value="EnsemblFungi"/>
</dbReference>
<evidence type="ECO:0000256" key="15">
    <source>
        <dbReference type="SAM" id="MobiDB-lite"/>
    </source>
</evidence>
<dbReference type="GO" id="GO:0030688">
    <property type="term" value="C:preribosome, small subunit precursor"/>
    <property type="evidence" value="ECO:0007669"/>
    <property type="project" value="TreeGrafter"/>
</dbReference>
<dbReference type="InterPro" id="IPR036390">
    <property type="entry name" value="WH_DNA-bd_sf"/>
</dbReference>